<evidence type="ECO:0008006" key="2">
    <source>
        <dbReference type="Google" id="ProtNLM"/>
    </source>
</evidence>
<accession>X0YQ45</accession>
<reference evidence="1" key="1">
    <citation type="journal article" date="2014" name="Front. Microbiol.">
        <title>High frequency of phylogenetically diverse reductive dehalogenase-homologous genes in deep subseafloor sedimentary metagenomes.</title>
        <authorList>
            <person name="Kawai M."/>
            <person name="Futagami T."/>
            <person name="Toyoda A."/>
            <person name="Takaki Y."/>
            <person name="Nishi S."/>
            <person name="Hori S."/>
            <person name="Arai W."/>
            <person name="Tsubouchi T."/>
            <person name="Morono Y."/>
            <person name="Uchiyama I."/>
            <person name="Ito T."/>
            <person name="Fujiyama A."/>
            <person name="Inagaki F."/>
            <person name="Takami H."/>
        </authorList>
    </citation>
    <scope>NUCLEOTIDE SEQUENCE</scope>
    <source>
        <strain evidence="1">Expedition CK06-06</strain>
    </source>
</reference>
<feature type="non-terminal residue" evidence="1">
    <location>
        <position position="1"/>
    </location>
</feature>
<sequence>KFIAVLENFKYVFRGGRAPFLGRFISSIIRFMPILTIGSNGKVQLKKFVRNKESGIIEIFKQTKALISCSENNKIGIFYGSDISPALKLEKMIREDKSIKTDEIILTEITTIMVAHTGPGIFGVAVTNCPNLE</sequence>
<evidence type="ECO:0000313" key="1">
    <source>
        <dbReference type="EMBL" id="GAG58365.1"/>
    </source>
</evidence>
<dbReference type="AlphaFoldDB" id="X0YQ45"/>
<dbReference type="SUPFAM" id="SSF82549">
    <property type="entry name" value="DAK1/DegV-like"/>
    <property type="match status" value="1"/>
</dbReference>
<dbReference type="EMBL" id="BART01003563">
    <property type="protein sequence ID" value="GAG58365.1"/>
    <property type="molecule type" value="Genomic_DNA"/>
</dbReference>
<dbReference type="PROSITE" id="PS51482">
    <property type="entry name" value="DEGV"/>
    <property type="match status" value="1"/>
</dbReference>
<proteinExistence type="predicted"/>
<dbReference type="Gene3D" id="3.30.1180.10">
    <property type="match status" value="1"/>
</dbReference>
<dbReference type="InterPro" id="IPR003797">
    <property type="entry name" value="DegV"/>
</dbReference>
<comment type="caution">
    <text evidence="1">The sequence shown here is derived from an EMBL/GenBank/DDBJ whole genome shotgun (WGS) entry which is preliminary data.</text>
</comment>
<protein>
    <recommendedName>
        <fullName evidence="2">DegV family protein</fullName>
    </recommendedName>
</protein>
<organism evidence="1">
    <name type="scientific">marine sediment metagenome</name>
    <dbReference type="NCBI Taxonomy" id="412755"/>
    <lineage>
        <taxon>unclassified sequences</taxon>
        <taxon>metagenomes</taxon>
        <taxon>ecological metagenomes</taxon>
    </lineage>
</organism>
<dbReference type="InterPro" id="IPR043168">
    <property type="entry name" value="DegV_C"/>
</dbReference>
<gene>
    <name evidence="1" type="ORF">S01H4_09704</name>
</gene>
<name>X0YQ45_9ZZZZ</name>
<dbReference type="Pfam" id="PF02645">
    <property type="entry name" value="DegV"/>
    <property type="match status" value="1"/>
</dbReference>